<proteinExistence type="predicted"/>
<evidence type="ECO:0000313" key="1">
    <source>
        <dbReference type="EMBL" id="VAW97127.1"/>
    </source>
</evidence>
<dbReference type="EMBL" id="UOFT01000055">
    <property type="protein sequence ID" value="VAW97127.1"/>
    <property type="molecule type" value="Genomic_DNA"/>
</dbReference>
<organism evidence="1">
    <name type="scientific">hydrothermal vent metagenome</name>
    <dbReference type="NCBI Taxonomy" id="652676"/>
    <lineage>
        <taxon>unclassified sequences</taxon>
        <taxon>metagenomes</taxon>
        <taxon>ecological metagenomes</taxon>
    </lineage>
</organism>
<sequence>MVVKKITITLSLIVFTLLAAIQPSVAGKNDSLLSETAALKALMKNQDVLLKDSKYCSGAGTSESDRTIGDYLSGFWVFHTNKDGRNWLDIQVSKTADNMRLAKVMIYRKNGEENWGWGVSFKLDNKANVLRDSFSFLGGG</sequence>
<gene>
    <name evidence="1" type="ORF">MNBD_GAMMA23-1274</name>
</gene>
<accession>A0A3B1AC64</accession>
<name>A0A3B1AC64_9ZZZZ</name>
<dbReference type="AlphaFoldDB" id="A0A3B1AC64"/>
<reference evidence="1" key="1">
    <citation type="submission" date="2018-06" db="EMBL/GenBank/DDBJ databases">
        <authorList>
            <person name="Zhirakovskaya E."/>
        </authorList>
    </citation>
    <scope>NUCLEOTIDE SEQUENCE</scope>
</reference>
<protein>
    <submittedName>
        <fullName evidence="1">Uncharacterized protein</fullName>
    </submittedName>
</protein>